<dbReference type="InterPro" id="IPR027417">
    <property type="entry name" value="P-loop_NTPase"/>
</dbReference>
<evidence type="ECO:0000313" key="10">
    <source>
        <dbReference type="Proteomes" id="UP000265020"/>
    </source>
</evidence>
<evidence type="ECO:0000256" key="6">
    <source>
        <dbReference type="SAM" id="MobiDB-lite"/>
    </source>
</evidence>
<dbReference type="Ensembl" id="ENSCVAT00000033219.1">
    <property type="protein sequence ID" value="ENSCVAP00000019634.1"/>
    <property type="gene ID" value="ENSCVAG00000023004.1"/>
</dbReference>
<dbReference type="GO" id="GO:0048546">
    <property type="term" value="P:digestive tract morphogenesis"/>
    <property type="evidence" value="ECO:0007669"/>
    <property type="project" value="Ensembl"/>
</dbReference>
<dbReference type="GO" id="GO:0048485">
    <property type="term" value="P:sympathetic nervous system development"/>
    <property type="evidence" value="ECO:0007669"/>
    <property type="project" value="Ensembl"/>
</dbReference>
<dbReference type="OMA" id="QDRGDTF"/>
<dbReference type="Gene3D" id="3.40.50.300">
    <property type="entry name" value="P-loop containing nucleotide triphosphate hydrolases"/>
    <property type="match status" value="1"/>
</dbReference>
<evidence type="ECO:0000256" key="5">
    <source>
        <dbReference type="ARBA" id="ARBA00032325"/>
    </source>
</evidence>
<dbReference type="InterPro" id="IPR053940">
    <property type="entry name" value="UTP25_NTPase-like"/>
</dbReference>
<feature type="domain" description="UTP25 C-terminal" evidence="7">
    <location>
        <begin position="565"/>
        <end position="674"/>
    </location>
</feature>
<evidence type="ECO:0000256" key="4">
    <source>
        <dbReference type="ARBA" id="ARBA00024421"/>
    </source>
</evidence>
<name>A0A3Q2DLP8_CYPVA</name>
<reference evidence="9" key="2">
    <citation type="submission" date="2025-09" db="UniProtKB">
        <authorList>
            <consortium name="Ensembl"/>
        </authorList>
    </citation>
    <scope>IDENTIFICATION</scope>
</reference>
<dbReference type="GO" id="GO:1902570">
    <property type="term" value="P:protein localization to nucleolus"/>
    <property type="evidence" value="ECO:0007669"/>
    <property type="project" value="Ensembl"/>
</dbReference>
<accession>A0A3Q2DLP8</accession>
<protein>
    <recommendedName>
        <fullName evidence="4">U3 small nucleolar RNA-associated protein 25 homolog</fullName>
    </recommendedName>
    <alternativeName>
        <fullName evidence="5">UTP25 small subunit processor component</fullName>
    </alternativeName>
</protein>
<feature type="region of interest" description="Disordered" evidence="6">
    <location>
        <begin position="324"/>
        <end position="347"/>
    </location>
</feature>
<dbReference type="STRING" id="28743.ENSCVAP00000019634"/>
<dbReference type="InterPro" id="IPR053939">
    <property type="entry name" value="UTP25_C"/>
</dbReference>
<dbReference type="GO" id="GO:0048568">
    <property type="term" value="P:embryonic organ development"/>
    <property type="evidence" value="ECO:0007669"/>
    <property type="project" value="Ensembl"/>
</dbReference>
<dbReference type="GO" id="GO:0035265">
    <property type="term" value="P:organ growth"/>
    <property type="evidence" value="ECO:0007669"/>
    <property type="project" value="Ensembl"/>
</dbReference>
<dbReference type="AlphaFoldDB" id="A0A3Q2DLP8"/>
<feature type="compositionally biased region" description="Basic and acidic residues" evidence="6">
    <location>
        <begin position="23"/>
        <end position="43"/>
    </location>
</feature>
<dbReference type="GO" id="GO:0019843">
    <property type="term" value="F:rRNA binding"/>
    <property type="evidence" value="ECO:0007669"/>
    <property type="project" value="TreeGrafter"/>
</dbReference>
<evidence type="ECO:0000313" key="9">
    <source>
        <dbReference type="Ensembl" id="ENSCVAP00000019634.1"/>
    </source>
</evidence>
<sequence length="780" mass="89459">MGKRRQKKQLFTNLSKKQKKHLKEFGEEHPFHDVVNERPERTQIVDLPSSPEQSDSEPDIRDGEEEEEPEQQTAYQKLLSTLGEPTANRQNQEDESSDEEEEEELLFESDEEGSNEAEDEGEHGEEEAAGDKEEGADGEEQAAEQEEVAGDKEFVDKEHESAFCLETNFMEKGETDENSAQLKTSKDMFLDHLETELTEEDVCKITSGCKSKSQITWPKLGNLLCTNPVERFGPIGPHKDTNLSDFHKLLESSWKGLNQSVNPKGQAEEISPLQLELLALMMSYKDLYHPDICPVKQGPYVCSAYCLHVLNHVLKANSRVLAHNSQLRERKTQTKPGAEPQDEPRDQGLTRPKVLILVPIRGRALQVVHTLVSLLETKGKKIMVSNKKKFKEEFGEAEEEKPANLLRPDDYHAIFSGNVDDHFRIGVSIVRGNVRLYAPFYSSDIIIASPLGLRMVLGAEGESKRDYDFLSSIELLVLDQTDVFLMQNWEHVLHVMKHMNLQPLDSHGVDFSRVRMWNLNNWARHYRQTLVFSSIQDPQINNILTKHCANYRGQVTIKNMPKTGSICQVLVQLPHVFQMFSSESFMDQDARFQFFIDKVLPQYRDSVMSHTLIYIPSYFDYVRLRNHMKKEEINFTSVCEYSSKSEVSRARHFFLKGEKQFLLFTERFHFYKRSVCCLFVYLFFLQQSAHVILALFRYTIKGIKNLIFYGLPTFPHFYSEVCNMLAAGGQGEEASWTCTALYSRYDAHKLAAISGAQRAGQMLHSNKNVHLFITGAEDKV</sequence>
<feature type="compositionally biased region" description="Acidic residues" evidence="6">
    <location>
        <begin position="54"/>
        <end position="70"/>
    </location>
</feature>
<evidence type="ECO:0000259" key="8">
    <source>
        <dbReference type="Pfam" id="PF22916"/>
    </source>
</evidence>
<comment type="similarity">
    <text evidence="2">Belongs to the UTP25 family.</text>
</comment>
<organism evidence="9 10">
    <name type="scientific">Cyprinodon variegatus</name>
    <name type="common">Sheepshead minnow</name>
    <dbReference type="NCBI Taxonomy" id="28743"/>
    <lineage>
        <taxon>Eukaryota</taxon>
        <taxon>Metazoa</taxon>
        <taxon>Chordata</taxon>
        <taxon>Craniata</taxon>
        <taxon>Vertebrata</taxon>
        <taxon>Euteleostomi</taxon>
        <taxon>Actinopterygii</taxon>
        <taxon>Neopterygii</taxon>
        <taxon>Teleostei</taxon>
        <taxon>Neoteleostei</taxon>
        <taxon>Acanthomorphata</taxon>
        <taxon>Ovalentaria</taxon>
        <taxon>Atherinomorphae</taxon>
        <taxon>Cyprinodontiformes</taxon>
        <taxon>Cyprinodontidae</taxon>
        <taxon>Cyprinodon</taxon>
    </lineage>
</organism>
<dbReference type="PANTHER" id="PTHR12933">
    <property type="entry name" value="ORF PROTEIN-RELATED"/>
    <property type="match status" value="1"/>
</dbReference>
<dbReference type="GO" id="GO:0000462">
    <property type="term" value="P:maturation of SSU-rRNA from tricistronic rRNA transcript (SSU-rRNA, 5.8S rRNA, LSU-rRNA)"/>
    <property type="evidence" value="ECO:0007669"/>
    <property type="project" value="Ensembl"/>
</dbReference>
<dbReference type="SUPFAM" id="SSF52540">
    <property type="entry name" value="P-loop containing nucleoside triphosphate hydrolases"/>
    <property type="match status" value="1"/>
</dbReference>
<dbReference type="GO" id="GO:0031017">
    <property type="term" value="P:exocrine pancreas development"/>
    <property type="evidence" value="ECO:0007669"/>
    <property type="project" value="Ensembl"/>
</dbReference>
<dbReference type="PANTHER" id="PTHR12933:SF0">
    <property type="entry name" value="U3 SMALL NUCLEOLAR RNA-ASSOCIATED PROTEIN 25 HOMOLOG"/>
    <property type="match status" value="1"/>
</dbReference>
<dbReference type="GO" id="GO:0090594">
    <property type="term" value="P:inflammatory response to wounding"/>
    <property type="evidence" value="ECO:0007669"/>
    <property type="project" value="Ensembl"/>
</dbReference>
<dbReference type="Pfam" id="PF06862">
    <property type="entry name" value="Utp25_C"/>
    <property type="match status" value="2"/>
</dbReference>
<keyword evidence="10" id="KW-1185">Reference proteome</keyword>
<dbReference type="Pfam" id="PF22916">
    <property type="entry name" value="UTP25_NTPase-like"/>
    <property type="match status" value="1"/>
</dbReference>
<keyword evidence="3" id="KW-0539">Nucleus</keyword>
<reference evidence="9" key="1">
    <citation type="submission" date="2025-08" db="UniProtKB">
        <authorList>
            <consortium name="Ensembl"/>
        </authorList>
    </citation>
    <scope>IDENTIFICATION</scope>
</reference>
<dbReference type="GO" id="GO:0030163">
    <property type="term" value="P:protein catabolic process"/>
    <property type="evidence" value="ECO:0007669"/>
    <property type="project" value="Ensembl"/>
</dbReference>
<proteinExistence type="inferred from homology"/>
<evidence type="ECO:0000259" key="7">
    <source>
        <dbReference type="Pfam" id="PF06862"/>
    </source>
</evidence>
<evidence type="ECO:0000256" key="2">
    <source>
        <dbReference type="ARBA" id="ARBA00009223"/>
    </source>
</evidence>
<dbReference type="GO" id="GO:0032040">
    <property type="term" value="C:small-subunit processome"/>
    <property type="evidence" value="ECO:0007669"/>
    <property type="project" value="TreeGrafter"/>
</dbReference>
<feature type="compositionally biased region" description="Acidic residues" evidence="6">
    <location>
        <begin position="136"/>
        <end position="148"/>
    </location>
</feature>
<dbReference type="GO" id="GO:0031648">
    <property type="term" value="P:protein destabilization"/>
    <property type="evidence" value="ECO:0007669"/>
    <property type="project" value="Ensembl"/>
</dbReference>
<feature type="domain" description="UTP25 C-terminal" evidence="7">
    <location>
        <begin position="696"/>
        <end position="772"/>
    </location>
</feature>
<dbReference type="Proteomes" id="UP000265020">
    <property type="component" value="Unassembled WGS sequence"/>
</dbReference>
<evidence type="ECO:0000256" key="1">
    <source>
        <dbReference type="ARBA" id="ARBA00004604"/>
    </source>
</evidence>
<feature type="region of interest" description="Disordered" evidence="6">
    <location>
        <begin position="1"/>
        <end position="156"/>
    </location>
</feature>
<dbReference type="GeneTree" id="ENSGT00390000000709"/>
<evidence type="ECO:0000256" key="3">
    <source>
        <dbReference type="ARBA" id="ARBA00023242"/>
    </source>
</evidence>
<comment type="subcellular location">
    <subcellularLocation>
        <location evidence="1">Nucleus</location>
        <location evidence="1">Nucleolus</location>
    </subcellularLocation>
</comment>
<feature type="compositionally biased region" description="Acidic residues" evidence="6">
    <location>
        <begin position="93"/>
        <end position="128"/>
    </location>
</feature>
<feature type="domain" description="UTP25 NTP hydrolase-like" evidence="8">
    <location>
        <begin position="284"/>
        <end position="555"/>
    </location>
</feature>
<dbReference type="GO" id="GO:0034511">
    <property type="term" value="F:U3 snoRNA binding"/>
    <property type="evidence" value="ECO:0007669"/>
    <property type="project" value="InterPro"/>
</dbReference>
<dbReference type="InterPro" id="IPR010678">
    <property type="entry name" value="UTP25"/>
</dbReference>